<dbReference type="Pfam" id="PF00128">
    <property type="entry name" value="Alpha-amylase"/>
    <property type="match status" value="1"/>
</dbReference>
<comment type="caution">
    <text evidence="4">The sequence shown here is derived from an EMBL/GenBank/DDBJ whole genome shotgun (WGS) entry which is preliminary data.</text>
</comment>
<protein>
    <recommendedName>
        <fullName evidence="3">Glycosyl hydrolase family 13 catalytic domain-containing protein</fullName>
    </recommendedName>
</protein>
<organism evidence="4 5">
    <name type="scientific">Kosmotoga arenicorallina S304</name>
    <dbReference type="NCBI Taxonomy" id="1453497"/>
    <lineage>
        <taxon>Bacteria</taxon>
        <taxon>Thermotogati</taxon>
        <taxon>Thermotogota</taxon>
        <taxon>Thermotogae</taxon>
        <taxon>Kosmotogales</taxon>
        <taxon>Kosmotogaceae</taxon>
        <taxon>Kosmotoga</taxon>
    </lineage>
</organism>
<dbReference type="NCBIfam" id="NF041090">
    <property type="entry name" value="Cyc-maltodext_AglB"/>
    <property type="match status" value="1"/>
</dbReference>
<evidence type="ECO:0000313" key="5">
    <source>
        <dbReference type="Proteomes" id="UP000077339"/>
    </source>
</evidence>
<reference evidence="4 5" key="1">
    <citation type="submission" date="2014-02" db="EMBL/GenBank/DDBJ databases">
        <title>Kosmotoga genome sequencing.</title>
        <authorList>
            <person name="Pollo S.M."/>
            <person name="Charchuk R."/>
            <person name="Nesbo C.L."/>
        </authorList>
    </citation>
    <scope>NUCLEOTIDE SEQUENCE [LARGE SCALE GENOMIC DNA]</scope>
    <source>
        <strain evidence="4 5">S304</strain>
    </source>
</reference>
<evidence type="ECO:0000256" key="1">
    <source>
        <dbReference type="ARBA" id="ARBA00022801"/>
    </source>
</evidence>
<dbReference type="Proteomes" id="UP000077339">
    <property type="component" value="Unassembled WGS sequence"/>
</dbReference>
<dbReference type="Gene3D" id="3.20.20.80">
    <property type="entry name" value="Glycosidases"/>
    <property type="match status" value="1"/>
</dbReference>
<evidence type="ECO:0000256" key="2">
    <source>
        <dbReference type="ARBA" id="ARBA00023295"/>
    </source>
</evidence>
<dbReference type="InterPro" id="IPR006047">
    <property type="entry name" value="GH13_cat_dom"/>
</dbReference>
<dbReference type="GO" id="GO:0005975">
    <property type="term" value="P:carbohydrate metabolic process"/>
    <property type="evidence" value="ECO:0007669"/>
    <property type="project" value="InterPro"/>
</dbReference>
<feature type="domain" description="Glycosyl hydrolase family 13 catalytic" evidence="3">
    <location>
        <begin position="11"/>
        <end position="377"/>
    </location>
</feature>
<dbReference type="SMART" id="SM00642">
    <property type="entry name" value="Aamy"/>
    <property type="match status" value="1"/>
</dbReference>
<dbReference type="PANTHER" id="PTHR10357">
    <property type="entry name" value="ALPHA-AMYLASE FAMILY MEMBER"/>
    <property type="match status" value="1"/>
</dbReference>
<proteinExistence type="predicted"/>
<dbReference type="PANTHER" id="PTHR10357:SF210">
    <property type="entry name" value="MALTODEXTRIN GLUCOSIDASE"/>
    <property type="match status" value="1"/>
</dbReference>
<dbReference type="SUPFAM" id="SSF51011">
    <property type="entry name" value="Glycosyl hydrolase domain"/>
    <property type="match status" value="1"/>
</dbReference>
<dbReference type="CDD" id="cd11338">
    <property type="entry name" value="AmyAc_CMD"/>
    <property type="match status" value="1"/>
</dbReference>
<keyword evidence="2" id="KW-0326">Glycosidase</keyword>
<dbReference type="InterPro" id="IPR013780">
    <property type="entry name" value="Glyco_hydro_b"/>
</dbReference>
<name>A0A176K1V1_9BACT</name>
<evidence type="ECO:0000313" key="4">
    <source>
        <dbReference type="EMBL" id="OAA31180.1"/>
    </source>
</evidence>
<dbReference type="Gene3D" id="2.60.40.1180">
    <property type="entry name" value="Golgi alpha-mannosidase II"/>
    <property type="match status" value="1"/>
</dbReference>
<gene>
    <name evidence="4" type="ORF">AT15_06695</name>
</gene>
<dbReference type="STRING" id="1453497.AT15_06695"/>
<evidence type="ECO:0000259" key="3">
    <source>
        <dbReference type="SMART" id="SM00642"/>
    </source>
</evidence>
<dbReference type="AlphaFoldDB" id="A0A176K1V1"/>
<dbReference type="InterPro" id="IPR053506">
    <property type="entry name" value="Cyclomaltodextrinase"/>
</dbReference>
<dbReference type="SUPFAM" id="SSF51445">
    <property type="entry name" value="(Trans)glycosidases"/>
    <property type="match status" value="1"/>
</dbReference>
<dbReference type="EMBL" id="JFHK01000004">
    <property type="protein sequence ID" value="OAA31180.1"/>
    <property type="molecule type" value="Genomic_DNA"/>
</dbReference>
<keyword evidence="1" id="KW-0378">Hydrolase</keyword>
<keyword evidence="5" id="KW-1185">Reference proteome</keyword>
<dbReference type="GO" id="GO:0016798">
    <property type="term" value="F:hydrolase activity, acting on glycosyl bonds"/>
    <property type="evidence" value="ECO:0007669"/>
    <property type="project" value="UniProtKB-KW"/>
</dbReference>
<dbReference type="RefSeq" id="WP_068346105.1">
    <property type="nucleotide sequence ID" value="NZ_JFHK01000004.1"/>
</dbReference>
<dbReference type="OrthoDB" id="9800174at2"/>
<dbReference type="InterPro" id="IPR017853">
    <property type="entry name" value="GH"/>
</dbReference>
<sequence length="496" mass="57466">MHNWKNSIVYQIFPDRFKIGRNSNLSKNEEAGSFFLPGQTRVKWSTKPERSNDGSHQYLFWGGNLKGITEELEYIKSLGTGILYLTPIFYARSNHKYDTINYFKIDPLFGTLEDFHLLCNKAHSLGIKVILDGVFNHMGDASEWFNKYGIFGKDTGAYNDPESEFRDFFYFSGDTYRGWMNARTLPELNLENSRLQEILFTGENSVIKYWLRQGADGWRLDCAFDLGYDINRMIVREARKVKEDALIIGEVWNYPEGWNVHSDLDGLMNYYYRTVVFDLIRGQLSPAMAGKIIQKSVEDCGIDYLNKCWNILSSHDVPRLSSEFKDGKDTQLAITLQFSLPGVPLIYYGEELEMSGGIDPENRGPMEWERLSENPSRLEFYRKLGVIWNEHRAIREGNFEIQPVSNDELLAFKRSTGIIDELMVLIFNFSDKEQHAHVYMNEGLLMNGTQMVDIISNKKFNTFTGKLEVNIPGRSFLFLMPEITRANDNYSPYKRV</sequence>
<accession>A0A176K1V1</accession>
<dbReference type="PATRIC" id="fig|1453497.3.peg.1336"/>